<dbReference type="EMBL" id="JACOOH010000008">
    <property type="protein sequence ID" value="MBC5622850.1"/>
    <property type="molecule type" value="Genomic_DNA"/>
</dbReference>
<feature type="domain" description="FecR protein" evidence="2">
    <location>
        <begin position="181"/>
        <end position="274"/>
    </location>
</feature>
<dbReference type="InterPro" id="IPR032508">
    <property type="entry name" value="FecR_C"/>
</dbReference>
<dbReference type="Pfam" id="PF04773">
    <property type="entry name" value="FecR"/>
    <property type="match status" value="1"/>
</dbReference>
<evidence type="ECO:0000256" key="1">
    <source>
        <dbReference type="SAM" id="Phobius"/>
    </source>
</evidence>
<evidence type="ECO:0000313" key="4">
    <source>
        <dbReference type="EMBL" id="MBC5622850.1"/>
    </source>
</evidence>
<proteinExistence type="predicted"/>
<comment type="caution">
    <text evidence="4">The sequence shown here is derived from an EMBL/GenBank/DDBJ whole genome shotgun (WGS) entry which is preliminary data.</text>
</comment>
<dbReference type="PANTHER" id="PTHR30273:SF2">
    <property type="entry name" value="PROTEIN FECR"/>
    <property type="match status" value="1"/>
</dbReference>
<dbReference type="Pfam" id="PF16344">
    <property type="entry name" value="FecR_C"/>
    <property type="match status" value="1"/>
</dbReference>
<feature type="transmembrane region" description="Helical" evidence="1">
    <location>
        <begin position="86"/>
        <end position="105"/>
    </location>
</feature>
<dbReference type="InterPro" id="IPR006860">
    <property type="entry name" value="FecR"/>
</dbReference>
<dbReference type="RefSeq" id="WP_186977703.1">
    <property type="nucleotide sequence ID" value="NZ_JACOOH010000008.1"/>
</dbReference>
<keyword evidence="5" id="KW-1185">Reference proteome</keyword>
<keyword evidence="1" id="KW-1133">Transmembrane helix</keyword>
<feature type="domain" description="Protein FecR C-terminal" evidence="3">
    <location>
        <begin position="319"/>
        <end position="388"/>
    </location>
</feature>
<dbReference type="InterPro" id="IPR012373">
    <property type="entry name" value="Ferrdict_sens_TM"/>
</dbReference>
<keyword evidence="1" id="KW-0472">Membrane</keyword>
<name>A0ABR7D4I7_9BACT</name>
<sequence>MANEMDELIWRVLDGKASPGEIRRVAEWVKESGNRAYFRQLRKVWNLVNGPSVTPERKRVELERFRNFMRQQPVRKERRLVWKEGWYKYAAVIVIPVLIAVYLSWYEFAREDTRVLLNEEPVYPGTRQAILTIAGGDTIALPPNRDVDIQLAGQVRVVGSGESIAYELGEGECASEERYNTLTTPVGGEYQVVLSDGSRVWLNALTRLRYPEIFKEDCREVHLSGEAYFEVAHDPERPFVVVANGVEVTVYGTRFNVNNYGTDVVRTVLVDGKVGIRVMESGKEVVLSPNDMAEFFEVSRSVKVRKVDPYVYTAWKEGKFVFEDEPIEEIMKRLSNWYGIKVLYADERVKKQTFTGVITRYTEVSNVLHLIGETAVVRFQLNGNVVTVGT</sequence>
<protein>
    <submittedName>
        <fullName evidence="4">DUF4974 domain-containing protein</fullName>
    </submittedName>
</protein>
<evidence type="ECO:0000259" key="2">
    <source>
        <dbReference type="Pfam" id="PF04773"/>
    </source>
</evidence>
<organism evidence="4 5">
    <name type="scientific">Butyricimonas hominis</name>
    <dbReference type="NCBI Taxonomy" id="2763032"/>
    <lineage>
        <taxon>Bacteria</taxon>
        <taxon>Pseudomonadati</taxon>
        <taxon>Bacteroidota</taxon>
        <taxon>Bacteroidia</taxon>
        <taxon>Bacteroidales</taxon>
        <taxon>Odoribacteraceae</taxon>
        <taxon>Butyricimonas</taxon>
    </lineage>
</organism>
<keyword evidence="1" id="KW-0812">Transmembrane</keyword>
<gene>
    <name evidence="4" type="ORF">H8S64_17300</name>
</gene>
<dbReference type="Gene3D" id="3.55.50.30">
    <property type="match status" value="1"/>
</dbReference>
<evidence type="ECO:0000313" key="5">
    <source>
        <dbReference type="Proteomes" id="UP000646484"/>
    </source>
</evidence>
<dbReference type="PANTHER" id="PTHR30273">
    <property type="entry name" value="PERIPLASMIC SIGNAL SENSOR AND SIGMA FACTOR ACTIVATOR FECR-RELATED"/>
    <property type="match status" value="1"/>
</dbReference>
<evidence type="ECO:0000259" key="3">
    <source>
        <dbReference type="Pfam" id="PF16344"/>
    </source>
</evidence>
<accession>A0ABR7D4I7</accession>
<dbReference type="Proteomes" id="UP000646484">
    <property type="component" value="Unassembled WGS sequence"/>
</dbReference>
<reference evidence="4 5" key="1">
    <citation type="submission" date="2020-08" db="EMBL/GenBank/DDBJ databases">
        <title>Genome public.</title>
        <authorList>
            <person name="Liu C."/>
            <person name="Sun Q."/>
        </authorList>
    </citation>
    <scope>NUCLEOTIDE SEQUENCE [LARGE SCALE GENOMIC DNA]</scope>
    <source>
        <strain evidence="4 5">NSJ-56</strain>
    </source>
</reference>
<dbReference type="Gene3D" id="2.60.120.1440">
    <property type="match status" value="1"/>
</dbReference>